<evidence type="ECO:0000256" key="4">
    <source>
        <dbReference type="ARBA" id="ARBA00022822"/>
    </source>
</evidence>
<evidence type="ECO:0000259" key="7">
    <source>
        <dbReference type="Pfam" id="PF00697"/>
    </source>
</evidence>
<evidence type="ECO:0000256" key="3">
    <source>
        <dbReference type="ARBA" id="ARBA00022605"/>
    </source>
</evidence>
<dbReference type="GO" id="GO:0004640">
    <property type="term" value="F:phosphoribosylanthranilate isomerase activity"/>
    <property type="evidence" value="ECO:0007669"/>
    <property type="project" value="UniProtKB-EC"/>
</dbReference>
<keyword evidence="6 8" id="KW-0413">Isomerase</keyword>
<dbReference type="InterPro" id="IPR001240">
    <property type="entry name" value="PRAI_dom"/>
</dbReference>
<sequence length="211" mass="23734">MALKTFVKISEVNNLSDARYCAGMTVDLMGFSLVESSLSYVNPANFMELTGWVSGVDFVGEFGDASEEEIKKSLPEYEIHYIQTDNPAILPQLTDIPQKLILRFNVDVIQDANKITEIMEKSSGLATYFLFESVKGIHYKEHILNQVLDWAKDFPIILGFNVSEENVLQLTQENAIKGISLKGGEEIRPGFKDFDELADILETLEIDDTIE</sequence>
<evidence type="ECO:0000313" key="9">
    <source>
        <dbReference type="Proteomes" id="UP000611723"/>
    </source>
</evidence>
<organism evidence="8 9">
    <name type="scientific">Marivirga aurantiaca</name>
    <dbReference type="NCBI Taxonomy" id="2802615"/>
    <lineage>
        <taxon>Bacteria</taxon>
        <taxon>Pseudomonadati</taxon>
        <taxon>Bacteroidota</taxon>
        <taxon>Cytophagia</taxon>
        <taxon>Cytophagales</taxon>
        <taxon>Marivirgaceae</taxon>
        <taxon>Marivirga</taxon>
    </lineage>
</organism>
<keyword evidence="4" id="KW-0822">Tryptophan biosynthesis</keyword>
<dbReference type="EMBL" id="JAEQBW010000001">
    <property type="protein sequence ID" value="MBK6264327.1"/>
    <property type="molecule type" value="Genomic_DNA"/>
</dbReference>
<protein>
    <recommendedName>
        <fullName evidence="2">phosphoribosylanthranilate isomerase</fullName>
        <ecNumber evidence="2">5.3.1.24</ecNumber>
    </recommendedName>
</protein>
<proteinExistence type="predicted"/>
<accession>A0A935C7E7</accession>
<evidence type="ECO:0000256" key="6">
    <source>
        <dbReference type="ARBA" id="ARBA00023235"/>
    </source>
</evidence>
<comment type="pathway">
    <text evidence="1">Amino-acid biosynthesis; L-tryptophan biosynthesis; L-tryptophan from chorismate: step 3/5.</text>
</comment>
<dbReference type="GO" id="GO:0000162">
    <property type="term" value="P:L-tryptophan biosynthetic process"/>
    <property type="evidence" value="ECO:0007669"/>
    <property type="project" value="UniProtKB-KW"/>
</dbReference>
<dbReference type="AlphaFoldDB" id="A0A935C7E7"/>
<dbReference type="InterPro" id="IPR011060">
    <property type="entry name" value="RibuloseP-bd_barrel"/>
</dbReference>
<dbReference type="Pfam" id="PF00697">
    <property type="entry name" value="PRAI"/>
    <property type="match status" value="1"/>
</dbReference>
<evidence type="ECO:0000256" key="5">
    <source>
        <dbReference type="ARBA" id="ARBA00023141"/>
    </source>
</evidence>
<evidence type="ECO:0000256" key="1">
    <source>
        <dbReference type="ARBA" id="ARBA00004664"/>
    </source>
</evidence>
<gene>
    <name evidence="8" type="ORF">JKA74_04705</name>
</gene>
<dbReference type="EC" id="5.3.1.24" evidence="2"/>
<evidence type="ECO:0000256" key="2">
    <source>
        <dbReference type="ARBA" id="ARBA00012572"/>
    </source>
</evidence>
<name>A0A935C7E7_9BACT</name>
<keyword evidence="9" id="KW-1185">Reference proteome</keyword>
<keyword evidence="3" id="KW-0028">Amino-acid biosynthesis</keyword>
<feature type="domain" description="N-(5'phosphoribosyl) anthranilate isomerase (PRAI)" evidence="7">
    <location>
        <begin position="8"/>
        <end position="202"/>
    </location>
</feature>
<evidence type="ECO:0000313" key="8">
    <source>
        <dbReference type="EMBL" id="MBK6264327.1"/>
    </source>
</evidence>
<dbReference type="Gene3D" id="3.20.20.70">
    <property type="entry name" value="Aldolase class I"/>
    <property type="match status" value="1"/>
</dbReference>
<dbReference type="Proteomes" id="UP000611723">
    <property type="component" value="Unassembled WGS sequence"/>
</dbReference>
<keyword evidence="5" id="KW-0057">Aromatic amino acid biosynthesis</keyword>
<reference evidence="8" key="1">
    <citation type="submission" date="2021-01" db="EMBL/GenBank/DDBJ databases">
        <title>Marivirga aurantiaca sp. nov., isolated from intertidal surface sediments.</title>
        <authorList>
            <person name="Zhang M."/>
        </authorList>
    </citation>
    <scope>NUCLEOTIDE SEQUENCE</scope>
    <source>
        <strain evidence="8">S37H4</strain>
    </source>
</reference>
<comment type="caution">
    <text evidence="8">The sequence shown here is derived from an EMBL/GenBank/DDBJ whole genome shotgun (WGS) entry which is preliminary data.</text>
</comment>
<dbReference type="SUPFAM" id="SSF51366">
    <property type="entry name" value="Ribulose-phoshate binding barrel"/>
    <property type="match status" value="1"/>
</dbReference>
<dbReference type="InterPro" id="IPR013785">
    <property type="entry name" value="Aldolase_TIM"/>
</dbReference>
<dbReference type="RefSeq" id="WP_201429991.1">
    <property type="nucleotide sequence ID" value="NZ_JAEQBW010000001.1"/>
</dbReference>